<sequence length="255" mass="26651">MRRSAWPGAVTPAVLLSLSLLTACGGPANPPQATPSGASVSASATPVPTETTTAAESPSAAPGSPTATAPASASWTTYTTAAGDLSFDLPSTWNIKDPAGELAEGGGAFAEVTSEDGRLLATLRTNMATGSTCTEKYPYEVLESQEMPQLAQYGTVPRYTFETRGNETAAGPPDTPAAAYGITSAPHPEGESACYMFHFFTWPPNAATFGAFYNPELNRTPGDPSLPYLQKAKLYAGTQEYRDIKRMITSLRPAG</sequence>
<feature type="signal peptide" evidence="2">
    <location>
        <begin position="1"/>
        <end position="28"/>
    </location>
</feature>
<accession>A0AAW8NFI5</accession>
<keyword evidence="2" id="KW-0732">Signal</keyword>
<feature type="region of interest" description="Disordered" evidence="1">
    <location>
        <begin position="29"/>
        <end position="72"/>
    </location>
</feature>
<proteinExistence type="predicted"/>
<dbReference type="RefSeq" id="WP_251420492.1">
    <property type="nucleotide sequence ID" value="NZ_JAVDTN010000014.1"/>
</dbReference>
<dbReference type="PROSITE" id="PS51257">
    <property type="entry name" value="PROKAR_LIPOPROTEIN"/>
    <property type="match status" value="1"/>
</dbReference>
<name>A0AAW8NFI5_PSEOX</name>
<feature type="chain" id="PRO_5043611595" description="Lipoprotein" evidence="2">
    <location>
        <begin position="29"/>
        <end position="255"/>
    </location>
</feature>
<evidence type="ECO:0000313" key="3">
    <source>
        <dbReference type="EMBL" id="MDR7165334.1"/>
    </source>
</evidence>
<comment type="caution">
    <text evidence="3">The sequence shown here is derived from an EMBL/GenBank/DDBJ whole genome shotgun (WGS) entry which is preliminary data.</text>
</comment>
<evidence type="ECO:0000313" key="4">
    <source>
        <dbReference type="Proteomes" id="UP001262032"/>
    </source>
</evidence>
<organism evidence="3 4">
    <name type="scientific">Pseudarthrobacter oxydans</name>
    <name type="common">Arthrobacter oxydans</name>
    <dbReference type="NCBI Taxonomy" id="1671"/>
    <lineage>
        <taxon>Bacteria</taxon>
        <taxon>Bacillati</taxon>
        <taxon>Actinomycetota</taxon>
        <taxon>Actinomycetes</taxon>
        <taxon>Micrococcales</taxon>
        <taxon>Micrococcaceae</taxon>
        <taxon>Pseudarthrobacter</taxon>
    </lineage>
</organism>
<evidence type="ECO:0000256" key="2">
    <source>
        <dbReference type="SAM" id="SignalP"/>
    </source>
</evidence>
<evidence type="ECO:0008006" key="5">
    <source>
        <dbReference type="Google" id="ProtNLM"/>
    </source>
</evidence>
<dbReference type="GeneID" id="97423895"/>
<gene>
    <name evidence="3" type="ORF">J2X12_003383</name>
</gene>
<dbReference type="EMBL" id="JAVDWN010000014">
    <property type="protein sequence ID" value="MDR7165334.1"/>
    <property type="molecule type" value="Genomic_DNA"/>
</dbReference>
<dbReference type="AlphaFoldDB" id="A0AAW8NFI5"/>
<protein>
    <recommendedName>
        <fullName evidence="5">Lipoprotein</fullName>
    </recommendedName>
</protein>
<dbReference type="Proteomes" id="UP001262032">
    <property type="component" value="Unassembled WGS sequence"/>
</dbReference>
<reference evidence="3" key="1">
    <citation type="submission" date="2023-07" db="EMBL/GenBank/DDBJ databases">
        <title>Sorghum-associated microbial communities from plants grown in Nebraska, USA.</title>
        <authorList>
            <person name="Schachtman D."/>
        </authorList>
    </citation>
    <scope>NUCLEOTIDE SEQUENCE</scope>
    <source>
        <strain evidence="3">BE261</strain>
    </source>
</reference>
<evidence type="ECO:0000256" key="1">
    <source>
        <dbReference type="SAM" id="MobiDB-lite"/>
    </source>
</evidence>
<feature type="compositionally biased region" description="Low complexity" evidence="1">
    <location>
        <begin position="41"/>
        <end position="72"/>
    </location>
</feature>